<evidence type="ECO:0000313" key="2">
    <source>
        <dbReference type="EMBL" id="JAH18335.1"/>
    </source>
</evidence>
<organism evidence="2">
    <name type="scientific">Anguilla anguilla</name>
    <name type="common">European freshwater eel</name>
    <name type="synonym">Muraena anguilla</name>
    <dbReference type="NCBI Taxonomy" id="7936"/>
    <lineage>
        <taxon>Eukaryota</taxon>
        <taxon>Metazoa</taxon>
        <taxon>Chordata</taxon>
        <taxon>Craniata</taxon>
        <taxon>Vertebrata</taxon>
        <taxon>Euteleostomi</taxon>
        <taxon>Actinopterygii</taxon>
        <taxon>Neopterygii</taxon>
        <taxon>Teleostei</taxon>
        <taxon>Anguilliformes</taxon>
        <taxon>Anguillidae</taxon>
        <taxon>Anguilla</taxon>
    </lineage>
</organism>
<dbReference type="AlphaFoldDB" id="A0A0E9QQ34"/>
<accession>A0A0E9QQ34</accession>
<reference evidence="2" key="2">
    <citation type="journal article" date="2015" name="Fish Shellfish Immunol.">
        <title>Early steps in the European eel (Anguilla anguilla)-Vibrio vulnificus interaction in the gills: Role of the RtxA13 toxin.</title>
        <authorList>
            <person name="Callol A."/>
            <person name="Pajuelo D."/>
            <person name="Ebbesson L."/>
            <person name="Teles M."/>
            <person name="MacKenzie S."/>
            <person name="Amaro C."/>
        </authorList>
    </citation>
    <scope>NUCLEOTIDE SEQUENCE</scope>
</reference>
<dbReference type="EMBL" id="GBXM01090242">
    <property type="protein sequence ID" value="JAH18335.1"/>
    <property type="molecule type" value="Transcribed_RNA"/>
</dbReference>
<evidence type="ECO:0000256" key="1">
    <source>
        <dbReference type="SAM" id="Phobius"/>
    </source>
</evidence>
<protein>
    <submittedName>
        <fullName evidence="2">Uncharacterized protein</fullName>
    </submittedName>
</protein>
<sequence>MQKVVIINYSIQIVVHAVFLIIIRLDKAPLLRQSIWQIQVKN</sequence>
<proteinExistence type="predicted"/>
<reference evidence="2" key="1">
    <citation type="submission" date="2014-11" db="EMBL/GenBank/DDBJ databases">
        <authorList>
            <person name="Amaro Gonzalez C."/>
        </authorList>
    </citation>
    <scope>NUCLEOTIDE SEQUENCE</scope>
</reference>
<name>A0A0E9QQ34_ANGAN</name>
<keyword evidence="1" id="KW-0812">Transmembrane</keyword>
<feature type="transmembrane region" description="Helical" evidence="1">
    <location>
        <begin position="6"/>
        <end position="25"/>
    </location>
</feature>
<keyword evidence="1" id="KW-0472">Membrane</keyword>
<keyword evidence="1" id="KW-1133">Transmembrane helix</keyword>